<sequence length="444" mass="49601">MNKLKTLPLTAGLAAVLLISGCDSARPKAANAGINSGSSADEQVTIDFWYPWGDAYPSEFKKNVIDVFEREHPNIKVKMTYVENTGSTQASDKLLTAIAGGTPPDVALFDRFLVGSWAARGYLEDLSSYVGTSGILPSDYYAPAWKEVVYDGKVYGLPWRVDDRAMYYNKTMMQAAGLDPDRPPKTLDELDRMAEKMFRQNEDGQYEQVGFVPWMNQAFFYVNAWNMGGSLQNSAGELTPNAPANVKALQWMAGYAKKYDVARLTSFAEGLGQTGVNLFWTNKVGFVYDGNWILDDLAAVKPSFEWGVAPMPSAEGKPRITWSGGWSYVMPKGAQHPKEAWEFIRFVAHKEGTLLWARRQNAGNDITAMPAVNDELKLADNPRLKIFLDMMPNAYTRPVTPVGSLLWNETQRIQELVIHGKGEPKQLLDELKKNVDKEIKKLEE</sequence>
<feature type="signal peptide" evidence="4">
    <location>
        <begin position="1"/>
        <end position="25"/>
    </location>
</feature>
<dbReference type="PROSITE" id="PS51257">
    <property type="entry name" value="PROKAR_LIPOPROTEIN"/>
    <property type="match status" value="1"/>
</dbReference>
<dbReference type="GO" id="GO:0015768">
    <property type="term" value="P:maltose transport"/>
    <property type="evidence" value="ECO:0007669"/>
    <property type="project" value="TreeGrafter"/>
</dbReference>
<comment type="similarity">
    <text evidence="1">Belongs to the bacterial solute-binding protein 1 family.</text>
</comment>
<dbReference type="AlphaFoldDB" id="A0A7X4YSL5"/>
<dbReference type="SUPFAM" id="SSF53850">
    <property type="entry name" value="Periplasmic binding protein-like II"/>
    <property type="match status" value="1"/>
</dbReference>
<dbReference type="Pfam" id="PF01547">
    <property type="entry name" value="SBP_bac_1"/>
    <property type="match status" value="1"/>
</dbReference>
<evidence type="ECO:0000313" key="5">
    <source>
        <dbReference type="EMBL" id="NBC71786.1"/>
    </source>
</evidence>
<keyword evidence="2" id="KW-0813">Transport</keyword>
<reference evidence="5 6" key="1">
    <citation type="submission" date="2020-01" db="EMBL/GenBank/DDBJ databases">
        <title>Paenibacillus soybeanensis sp. nov. isolated from the nodules of soybean (Glycine max(L.) Merr).</title>
        <authorList>
            <person name="Wang H."/>
        </authorList>
    </citation>
    <scope>NUCLEOTIDE SEQUENCE [LARGE SCALE GENOMIC DNA]</scope>
    <source>
        <strain evidence="5 6">DSM 23054</strain>
    </source>
</reference>
<accession>A0A7X4YSL5</accession>
<proteinExistence type="inferred from homology"/>
<dbReference type="RefSeq" id="WP_161702109.1">
    <property type="nucleotide sequence ID" value="NZ_JAAAMU010000014.1"/>
</dbReference>
<evidence type="ECO:0000256" key="3">
    <source>
        <dbReference type="ARBA" id="ARBA00022729"/>
    </source>
</evidence>
<dbReference type="CDD" id="cd14748">
    <property type="entry name" value="PBP2_UgpB"/>
    <property type="match status" value="1"/>
</dbReference>
<feature type="chain" id="PRO_5039190103" evidence="4">
    <location>
        <begin position="26"/>
        <end position="444"/>
    </location>
</feature>
<keyword evidence="3 4" id="KW-0732">Signal</keyword>
<evidence type="ECO:0000256" key="2">
    <source>
        <dbReference type="ARBA" id="ARBA00022448"/>
    </source>
</evidence>
<dbReference type="GO" id="GO:0055052">
    <property type="term" value="C:ATP-binding cassette (ABC) transporter complex, substrate-binding subunit-containing"/>
    <property type="evidence" value="ECO:0007669"/>
    <property type="project" value="TreeGrafter"/>
</dbReference>
<protein>
    <submittedName>
        <fullName evidence="5">Extracellular solute-binding protein</fullName>
    </submittedName>
</protein>
<evidence type="ECO:0000313" key="6">
    <source>
        <dbReference type="Proteomes" id="UP000558113"/>
    </source>
</evidence>
<dbReference type="GO" id="GO:1901982">
    <property type="term" value="F:maltose binding"/>
    <property type="evidence" value="ECO:0007669"/>
    <property type="project" value="TreeGrafter"/>
</dbReference>
<comment type="caution">
    <text evidence="5">The sequence shown here is derived from an EMBL/GenBank/DDBJ whole genome shotgun (WGS) entry which is preliminary data.</text>
</comment>
<dbReference type="OrthoDB" id="9769685at2"/>
<dbReference type="Gene3D" id="3.40.190.10">
    <property type="entry name" value="Periplasmic binding protein-like II"/>
    <property type="match status" value="2"/>
</dbReference>
<organism evidence="5 6">
    <name type="scientific">Paenibacillus sacheonensis</name>
    <dbReference type="NCBI Taxonomy" id="742054"/>
    <lineage>
        <taxon>Bacteria</taxon>
        <taxon>Bacillati</taxon>
        <taxon>Bacillota</taxon>
        <taxon>Bacilli</taxon>
        <taxon>Bacillales</taxon>
        <taxon>Paenibacillaceae</taxon>
        <taxon>Paenibacillus</taxon>
    </lineage>
</organism>
<dbReference type="InterPro" id="IPR006059">
    <property type="entry name" value="SBP"/>
</dbReference>
<dbReference type="GO" id="GO:0042956">
    <property type="term" value="P:maltodextrin transmembrane transport"/>
    <property type="evidence" value="ECO:0007669"/>
    <property type="project" value="TreeGrafter"/>
</dbReference>
<name>A0A7X4YSL5_9BACL</name>
<dbReference type="PANTHER" id="PTHR30061">
    <property type="entry name" value="MALTOSE-BINDING PERIPLASMIC PROTEIN"/>
    <property type="match status" value="1"/>
</dbReference>
<dbReference type="Proteomes" id="UP000558113">
    <property type="component" value="Unassembled WGS sequence"/>
</dbReference>
<keyword evidence="6" id="KW-1185">Reference proteome</keyword>
<gene>
    <name evidence="5" type="ORF">GT003_22555</name>
</gene>
<evidence type="ECO:0000256" key="1">
    <source>
        <dbReference type="ARBA" id="ARBA00008520"/>
    </source>
</evidence>
<evidence type="ECO:0000256" key="4">
    <source>
        <dbReference type="SAM" id="SignalP"/>
    </source>
</evidence>
<dbReference type="EMBL" id="JAAAMU010000014">
    <property type="protein sequence ID" value="NBC71786.1"/>
    <property type="molecule type" value="Genomic_DNA"/>
</dbReference>
<dbReference type="PANTHER" id="PTHR30061:SF50">
    <property type="entry name" value="MALTOSE_MALTODEXTRIN-BINDING PERIPLASMIC PROTEIN"/>
    <property type="match status" value="1"/>
</dbReference>